<dbReference type="OrthoDB" id="9797508at2"/>
<evidence type="ECO:0000256" key="1">
    <source>
        <dbReference type="ARBA" id="ARBA00007378"/>
    </source>
</evidence>
<dbReference type="EMBL" id="CP014870">
    <property type="protein sequence ID" value="ANJ56742.1"/>
    <property type="molecule type" value="Genomic_DNA"/>
</dbReference>
<dbReference type="Proteomes" id="UP000078354">
    <property type="component" value="Chromosome"/>
</dbReference>
<dbReference type="InterPro" id="IPR015946">
    <property type="entry name" value="KH_dom-like_a/b"/>
</dbReference>
<evidence type="ECO:0000313" key="4">
    <source>
        <dbReference type="Proteomes" id="UP000078354"/>
    </source>
</evidence>
<dbReference type="AlphaFoldDB" id="A0A191YV21"/>
<dbReference type="KEGG" id="psil:PMA3_16930"/>
<feature type="compositionally biased region" description="Basic and acidic residues" evidence="2">
    <location>
        <begin position="21"/>
        <end position="34"/>
    </location>
</feature>
<gene>
    <name evidence="3" type="ORF">PMA3_16930</name>
</gene>
<dbReference type="Gene3D" id="3.30.300.20">
    <property type="match status" value="1"/>
</dbReference>
<protein>
    <submittedName>
        <fullName evidence="3">Peroxiredoxin</fullName>
    </submittedName>
</protein>
<organism evidence="3 4">
    <name type="scientific">Pseudomonas silesiensis</name>
    <dbReference type="NCBI Taxonomy" id="1853130"/>
    <lineage>
        <taxon>Bacteria</taxon>
        <taxon>Pseudomonadati</taxon>
        <taxon>Pseudomonadota</taxon>
        <taxon>Gammaproteobacteria</taxon>
        <taxon>Pseudomonadales</taxon>
        <taxon>Pseudomonadaceae</taxon>
        <taxon>Pseudomonas</taxon>
    </lineage>
</organism>
<evidence type="ECO:0000256" key="2">
    <source>
        <dbReference type="SAM" id="MobiDB-lite"/>
    </source>
</evidence>
<dbReference type="InterPro" id="IPR003718">
    <property type="entry name" value="OsmC/Ohr_fam"/>
</dbReference>
<dbReference type="STRING" id="1853130.PMA3_16930"/>
<accession>A0A191YV21</accession>
<dbReference type="Pfam" id="PF02566">
    <property type="entry name" value="OsmC"/>
    <property type="match status" value="1"/>
</dbReference>
<reference evidence="3 4" key="1">
    <citation type="journal article" date="2018" name="Syst. Appl. Microbiol.">
        <title>Pseudomonas silesiensis sp. nov. strain A3T isolated from a biological pesticide sewage treatment plant and analysis of the complete genome sequence.</title>
        <authorList>
            <person name="Kaminski M.A."/>
            <person name="Furmanczyk E.M."/>
            <person name="Sobczak A."/>
            <person name="Dziembowski A."/>
            <person name="Lipinski L."/>
        </authorList>
    </citation>
    <scope>NUCLEOTIDE SEQUENCE [LARGE SCALE GENOMIC DNA]</scope>
    <source>
        <strain evidence="3 4">A3</strain>
    </source>
</reference>
<feature type="region of interest" description="Disordered" evidence="2">
    <location>
        <begin position="10"/>
        <end position="47"/>
    </location>
</feature>
<evidence type="ECO:0000313" key="3">
    <source>
        <dbReference type="EMBL" id="ANJ56742.1"/>
    </source>
</evidence>
<dbReference type="PANTHER" id="PTHR33797">
    <property type="entry name" value="ORGANIC HYDROPEROXIDE RESISTANCE PROTEIN-LIKE"/>
    <property type="match status" value="1"/>
</dbReference>
<dbReference type="RefSeq" id="WP_064678252.1">
    <property type="nucleotide sequence ID" value="NZ_CP014870.1"/>
</dbReference>
<proteinExistence type="inferred from homology"/>
<comment type="similarity">
    <text evidence="1">Belongs to the OsmC/Ohr family.</text>
</comment>
<dbReference type="InterPro" id="IPR036102">
    <property type="entry name" value="OsmC/Ohrsf"/>
</dbReference>
<dbReference type="InterPro" id="IPR019953">
    <property type="entry name" value="OHR"/>
</dbReference>
<dbReference type="Gene3D" id="2.20.25.10">
    <property type="match status" value="1"/>
</dbReference>
<dbReference type="SUPFAM" id="SSF82784">
    <property type="entry name" value="OsmC-like"/>
    <property type="match status" value="1"/>
</dbReference>
<sequence>MSQLEKVLYTAKVHTTGGRDGASRSDDGRLDVKHSSPGGPGDGTNPEQLFAAGWSACFIGAMQVAAREMQVKLPPDLSIDAEVDLGTNAGGYLLQARLNIKLPGMDQDTARKLVDKGHQLCPYSKATRGNIEVEINLA</sequence>
<dbReference type="GO" id="GO:0006979">
    <property type="term" value="P:response to oxidative stress"/>
    <property type="evidence" value="ECO:0007669"/>
    <property type="project" value="InterPro"/>
</dbReference>
<keyword evidence="4" id="KW-1185">Reference proteome</keyword>
<dbReference type="NCBIfam" id="TIGR03561">
    <property type="entry name" value="organ_hyd_perox"/>
    <property type="match status" value="1"/>
</dbReference>
<name>A0A191YV21_9PSED</name>
<dbReference type="PANTHER" id="PTHR33797:SF2">
    <property type="entry name" value="ORGANIC HYDROPEROXIDE RESISTANCE PROTEIN-LIKE"/>
    <property type="match status" value="1"/>
</dbReference>